<gene>
    <name evidence="5" type="ORF">PZE19_07490</name>
</gene>
<evidence type="ECO:0000256" key="2">
    <source>
        <dbReference type="ARBA" id="ARBA00023295"/>
    </source>
</evidence>
<dbReference type="Gene3D" id="3.20.20.80">
    <property type="entry name" value="Glycosidases"/>
    <property type="match status" value="1"/>
</dbReference>
<comment type="caution">
    <text evidence="5">The sequence shown here is derived from an EMBL/GenBank/DDBJ whole genome shotgun (WGS) entry which is preliminary data.</text>
</comment>
<evidence type="ECO:0000256" key="1">
    <source>
        <dbReference type="ARBA" id="ARBA00022801"/>
    </source>
</evidence>
<evidence type="ECO:0000313" key="6">
    <source>
        <dbReference type="Proteomes" id="UP001216907"/>
    </source>
</evidence>
<keyword evidence="2 3" id="KW-0326">Glycosidase</keyword>
<sequence>MARVQVAVGKSAFVTSGGEPFTPFGLTYFRPETGWAPQVWKTFDPDATRADFMRMKAMGVNVVRVFLTLGSFLPERGRIDPEALAKLDRFLAIAEEAGIRVHPTGPDHWEGVPDWAKVDRIADDGFLATMEAFWTELAGRYRGRGVIFAYDLLNEPVVAWDTPAMKAGWSRWLESTYKNPQGLAAAWGDEAGGVSPFEAEAIPPRDAPVTSRRLRDYQRYREDVAVTWTRRQAAAIKAADPEALVTVGLLQFSVPLNLGGPEGYAGFRPERLAPLIDFLEVHFYPIEGGFYTYRPEAEKTNLAYLAGVVGEVVRGAKGKPVVVAEYGWYGGGPLQFGSETHPPASEDDQARWSRNLVDLSANVGAVGWIHWGLYDQPEAGDVTQRIGLLRADGAMKAWGRVFTELARDRRLVERPVAVPAIDWEACTVDPASRVKARAALIAATAALP</sequence>
<reference evidence="5 6" key="1">
    <citation type="submission" date="2023-03" db="EMBL/GenBank/DDBJ databases">
        <title>Paludisphaera mucosa sp. nov. a novel planctomycete from northern fen.</title>
        <authorList>
            <person name="Ivanova A."/>
        </authorList>
    </citation>
    <scope>NUCLEOTIDE SEQUENCE [LARGE SCALE GENOMIC DNA]</scope>
    <source>
        <strain evidence="5 6">Pla2</strain>
    </source>
</reference>
<keyword evidence="1 3" id="KW-0378">Hydrolase</keyword>
<comment type="similarity">
    <text evidence="3">Belongs to the glycosyl hydrolase 5 (cellulase A) family.</text>
</comment>
<name>A0ABT6F7P4_9BACT</name>
<dbReference type="InterPro" id="IPR017853">
    <property type="entry name" value="GH"/>
</dbReference>
<dbReference type="Pfam" id="PF00150">
    <property type="entry name" value="Cellulase"/>
    <property type="match status" value="1"/>
</dbReference>
<dbReference type="GO" id="GO:0004565">
    <property type="term" value="F:beta-galactosidase activity"/>
    <property type="evidence" value="ECO:0007669"/>
    <property type="project" value="UniProtKB-EC"/>
</dbReference>
<keyword evidence="6" id="KW-1185">Reference proteome</keyword>
<evidence type="ECO:0000313" key="5">
    <source>
        <dbReference type="EMBL" id="MDG3003606.1"/>
    </source>
</evidence>
<proteinExistence type="inferred from homology"/>
<dbReference type="Proteomes" id="UP001216907">
    <property type="component" value="Unassembled WGS sequence"/>
</dbReference>
<protein>
    <submittedName>
        <fullName evidence="5">Beta-galactosidase</fullName>
        <ecNumber evidence="5">3.2.1.23</ecNumber>
    </submittedName>
</protein>
<feature type="domain" description="Glycoside hydrolase family 5" evidence="4">
    <location>
        <begin position="29"/>
        <end position="370"/>
    </location>
</feature>
<dbReference type="EMBL" id="JARRAG010000001">
    <property type="protein sequence ID" value="MDG3003606.1"/>
    <property type="molecule type" value="Genomic_DNA"/>
</dbReference>
<accession>A0ABT6F7P4</accession>
<dbReference type="InterPro" id="IPR001547">
    <property type="entry name" value="Glyco_hydro_5"/>
</dbReference>
<dbReference type="EC" id="3.2.1.23" evidence="5"/>
<dbReference type="SUPFAM" id="SSF51445">
    <property type="entry name" value="(Trans)glycosidases"/>
    <property type="match status" value="1"/>
</dbReference>
<dbReference type="RefSeq" id="WP_277859956.1">
    <property type="nucleotide sequence ID" value="NZ_JARRAG010000001.1"/>
</dbReference>
<evidence type="ECO:0000256" key="3">
    <source>
        <dbReference type="RuleBase" id="RU361153"/>
    </source>
</evidence>
<organism evidence="5 6">
    <name type="scientific">Paludisphaera mucosa</name>
    <dbReference type="NCBI Taxonomy" id="3030827"/>
    <lineage>
        <taxon>Bacteria</taxon>
        <taxon>Pseudomonadati</taxon>
        <taxon>Planctomycetota</taxon>
        <taxon>Planctomycetia</taxon>
        <taxon>Isosphaerales</taxon>
        <taxon>Isosphaeraceae</taxon>
        <taxon>Paludisphaera</taxon>
    </lineage>
</organism>
<evidence type="ECO:0000259" key="4">
    <source>
        <dbReference type="Pfam" id="PF00150"/>
    </source>
</evidence>